<sequence length="90" mass="9563">MSTGWLGALAVFFVVQAFLTDVGSGLRSSAAVVFPLMVLAFVKAGQLMNGRRRPVTVYVLSEGRDRAAPYCLGLVIGSLGYVILVGIPQF</sequence>
<reference evidence="2 3" key="1">
    <citation type="submission" date="2016-12" db="EMBL/GenBank/DDBJ databases">
        <title>The draft genome sequence of Actinophytocola sp. 11-183.</title>
        <authorList>
            <person name="Wang W."/>
            <person name="Yuan L."/>
        </authorList>
    </citation>
    <scope>NUCLEOTIDE SEQUENCE [LARGE SCALE GENOMIC DNA]</scope>
    <source>
        <strain evidence="2 3">11-183</strain>
    </source>
</reference>
<keyword evidence="1" id="KW-0812">Transmembrane</keyword>
<evidence type="ECO:0000313" key="3">
    <source>
        <dbReference type="Proteomes" id="UP000185596"/>
    </source>
</evidence>
<keyword evidence="1" id="KW-0472">Membrane</keyword>
<comment type="caution">
    <text evidence="2">The sequence shown here is derived from an EMBL/GenBank/DDBJ whole genome shotgun (WGS) entry which is preliminary data.</text>
</comment>
<gene>
    <name evidence="2" type="ORF">BU204_36935</name>
</gene>
<feature type="transmembrane region" description="Helical" evidence="1">
    <location>
        <begin position="29"/>
        <end position="46"/>
    </location>
</feature>
<name>A0A1Q8BU91_9PSEU</name>
<keyword evidence="3" id="KW-1185">Reference proteome</keyword>
<evidence type="ECO:0000256" key="1">
    <source>
        <dbReference type="SAM" id="Phobius"/>
    </source>
</evidence>
<protein>
    <submittedName>
        <fullName evidence="2">Uncharacterized protein</fullName>
    </submittedName>
</protein>
<evidence type="ECO:0000313" key="2">
    <source>
        <dbReference type="EMBL" id="OLF05663.1"/>
    </source>
</evidence>
<dbReference type="OrthoDB" id="5194968at2"/>
<keyword evidence="1" id="KW-1133">Transmembrane helix</keyword>
<dbReference type="AlphaFoldDB" id="A0A1Q8BU91"/>
<organism evidence="2 3">
    <name type="scientific">Actinophytocola xanthii</name>
    <dbReference type="NCBI Taxonomy" id="1912961"/>
    <lineage>
        <taxon>Bacteria</taxon>
        <taxon>Bacillati</taxon>
        <taxon>Actinomycetota</taxon>
        <taxon>Actinomycetes</taxon>
        <taxon>Pseudonocardiales</taxon>
        <taxon>Pseudonocardiaceae</taxon>
    </lineage>
</organism>
<dbReference type="EMBL" id="MSIE01000133">
    <property type="protein sequence ID" value="OLF05663.1"/>
    <property type="molecule type" value="Genomic_DNA"/>
</dbReference>
<dbReference type="STRING" id="1912961.BU204_36935"/>
<accession>A0A1Q8BU91</accession>
<proteinExistence type="predicted"/>
<dbReference type="Proteomes" id="UP000185596">
    <property type="component" value="Unassembled WGS sequence"/>
</dbReference>
<feature type="transmembrane region" description="Helical" evidence="1">
    <location>
        <begin position="67"/>
        <end position="87"/>
    </location>
</feature>
<dbReference type="RefSeq" id="WP_075130441.1">
    <property type="nucleotide sequence ID" value="NZ_MSIE01000133.1"/>
</dbReference>